<evidence type="ECO:0000313" key="1">
    <source>
        <dbReference type="EMBL" id="MBH5335513.1"/>
    </source>
</evidence>
<name>A0ABS0NJY9_9ACTN</name>
<gene>
    <name evidence="1" type="ORF">IHE55_12175</name>
</gene>
<dbReference type="RefSeq" id="WP_197989054.1">
    <property type="nucleotide sequence ID" value="NZ_JACYXC010000001.1"/>
</dbReference>
<dbReference type="Proteomes" id="UP000807371">
    <property type="component" value="Unassembled WGS sequence"/>
</dbReference>
<organism evidence="1 2">
    <name type="scientific">Streptomyces pactum</name>
    <dbReference type="NCBI Taxonomy" id="68249"/>
    <lineage>
        <taxon>Bacteria</taxon>
        <taxon>Bacillati</taxon>
        <taxon>Actinomycetota</taxon>
        <taxon>Actinomycetes</taxon>
        <taxon>Kitasatosporales</taxon>
        <taxon>Streptomycetaceae</taxon>
        <taxon>Streptomyces</taxon>
    </lineage>
</organism>
<protein>
    <submittedName>
        <fullName evidence="1">Phenazine antibiotic biosynthesis protein</fullName>
    </submittedName>
</protein>
<accession>A0ABS0NJY9</accession>
<dbReference type="EMBL" id="JACYXC010000001">
    <property type="protein sequence ID" value="MBH5335513.1"/>
    <property type="molecule type" value="Genomic_DNA"/>
</dbReference>
<comment type="caution">
    <text evidence="1">The sequence shown here is derived from an EMBL/GenBank/DDBJ whole genome shotgun (WGS) entry which is preliminary data.</text>
</comment>
<dbReference type="InterPro" id="IPR042099">
    <property type="entry name" value="ANL_N_sf"/>
</dbReference>
<sequence>MPESAHRPPAAGAPVAAPEVLNVPFGTRPDPDEYIQAAMAWHFGPETGSPFWLARAASLGFDPVKEVRTVADLSRFPDVTGELRQVPVRDLIPRGYGPAPDLVGVFESGGTTGIPKRIVCFREWMDRLTHGMSADLDRLGIPRGLDWLAIAPSGPHMVGEMVGTTAARHGGMMFRIDMDPRWVKRLIAAGRGQEADAYVDHLVEQAEHVLRTQDIGVLMTTPPMLERLARNDDLVELVREKVQGIMWGGAHMTADTRDLLRSEVFPGVKLYGTYGNTMMLGGATERIADGDGSADGAATTGDTDDGLCVFDPQTPFVTFSVVDPADPASRTPVAYGERGQVVMSHVSRSCLLPNNLERDLAVRVPAPAGAVGDSVADVGPVAVFDDEKVIEGVY</sequence>
<proteinExistence type="predicted"/>
<dbReference type="SUPFAM" id="SSF56801">
    <property type="entry name" value="Acetyl-CoA synthetase-like"/>
    <property type="match status" value="1"/>
</dbReference>
<dbReference type="Gene3D" id="3.40.50.12780">
    <property type="entry name" value="N-terminal domain of ligase-like"/>
    <property type="match status" value="1"/>
</dbReference>
<evidence type="ECO:0000313" key="2">
    <source>
        <dbReference type="Proteomes" id="UP000807371"/>
    </source>
</evidence>
<keyword evidence="2" id="KW-1185">Reference proteome</keyword>
<reference evidence="1 2" key="1">
    <citation type="submission" date="2020-09" db="EMBL/GenBank/DDBJ databases">
        <title>Biosynthesis of the nuclear factor of activated T cells inhibitor NFAT-133 and its congeners in Streptomyces pactum.</title>
        <authorList>
            <person name="Zhou W."/>
            <person name="Posri P."/>
            <person name="Abugrain M.E."/>
            <person name="Weisberg A.J."/>
            <person name="Chang J.H."/>
            <person name="Mahmud T."/>
        </authorList>
    </citation>
    <scope>NUCLEOTIDE SEQUENCE [LARGE SCALE GENOMIC DNA]</scope>
    <source>
        <strain evidence="1 2">ATCC 27456</strain>
    </source>
</reference>